<keyword evidence="1" id="KW-0732">Signal</keyword>
<organism evidence="2 3">
    <name type="scientific">Orbilia ellipsospora</name>
    <dbReference type="NCBI Taxonomy" id="2528407"/>
    <lineage>
        <taxon>Eukaryota</taxon>
        <taxon>Fungi</taxon>
        <taxon>Dikarya</taxon>
        <taxon>Ascomycota</taxon>
        <taxon>Pezizomycotina</taxon>
        <taxon>Orbiliomycetes</taxon>
        <taxon>Orbiliales</taxon>
        <taxon>Orbiliaceae</taxon>
        <taxon>Orbilia</taxon>
    </lineage>
</organism>
<feature type="chain" id="PRO_5043395956" evidence="1">
    <location>
        <begin position="24"/>
        <end position="118"/>
    </location>
</feature>
<dbReference type="AlphaFoldDB" id="A0AAV9WVN1"/>
<name>A0AAV9WVN1_9PEZI</name>
<reference evidence="2 3" key="1">
    <citation type="submission" date="2019-10" db="EMBL/GenBank/DDBJ databases">
        <authorList>
            <person name="Palmer J.M."/>
        </authorList>
    </citation>
    <scope>NUCLEOTIDE SEQUENCE [LARGE SCALE GENOMIC DNA]</scope>
    <source>
        <strain evidence="2 3">TWF694</strain>
    </source>
</reference>
<protein>
    <submittedName>
        <fullName evidence="2">Uncharacterized protein</fullName>
    </submittedName>
</protein>
<dbReference type="Proteomes" id="UP001365542">
    <property type="component" value="Unassembled WGS sequence"/>
</dbReference>
<evidence type="ECO:0000313" key="2">
    <source>
        <dbReference type="EMBL" id="KAK6527626.1"/>
    </source>
</evidence>
<evidence type="ECO:0000313" key="3">
    <source>
        <dbReference type="Proteomes" id="UP001365542"/>
    </source>
</evidence>
<proteinExistence type="predicted"/>
<accession>A0AAV9WVN1</accession>
<feature type="signal peptide" evidence="1">
    <location>
        <begin position="1"/>
        <end position="23"/>
    </location>
</feature>
<dbReference type="EMBL" id="JAVHJO010000015">
    <property type="protein sequence ID" value="KAK6527626.1"/>
    <property type="molecule type" value="Genomic_DNA"/>
</dbReference>
<sequence>MFSLKQIILSVAILSQMCIAAPAIDIRQVGVDRTTFKGTTTPPFNGNRGFFREGGTLGHRVAKDSGEVFDNTMADPTNPIKVTANVAKFGAKVTADSLKYANIAAKNPTHPGVAGFRV</sequence>
<keyword evidence="3" id="KW-1185">Reference proteome</keyword>
<evidence type="ECO:0000256" key="1">
    <source>
        <dbReference type="SAM" id="SignalP"/>
    </source>
</evidence>
<gene>
    <name evidence="2" type="ORF">TWF694_004609</name>
</gene>
<comment type="caution">
    <text evidence="2">The sequence shown here is derived from an EMBL/GenBank/DDBJ whole genome shotgun (WGS) entry which is preliminary data.</text>
</comment>